<gene>
    <name evidence="1" type="ORF">JCM19241_2297</name>
</gene>
<comment type="caution">
    <text evidence="1">The sequence shown here is derived from an EMBL/GenBank/DDBJ whole genome shotgun (WGS) entry which is preliminary data.</text>
</comment>
<dbReference type="EMBL" id="BBSC01000001">
    <property type="protein sequence ID" value="GAM72842.1"/>
    <property type="molecule type" value="Genomic_DNA"/>
</dbReference>
<evidence type="ECO:0000313" key="2">
    <source>
        <dbReference type="Proteomes" id="UP000031666"/>
    </source>
</evidence>
<reference evidence="1 2" key="2">
    <citation type="submission" date="2015-01" db="EMBL/GenBank/DDBJ databases">
        <authorList>
            <consortium name="NBRP consortium"/>
            <person name="Sawabe T."/>
            <person name="Meirelles P."/>
            <person name="Feng G."/>
            <person name="Sayaka M."/>
            <person name="Hattori M."/>
            <person name="Ohkuma M."/>
        </authorList>
    </citation>
    <scope>NUCLEOTIDE SEQUENCE [LARGE SCALE GENOMIC DNA]</scope>
    <source>
        <strain evidence="2">JCM 19241</strain>
    </source>
</reference>
<reference evidence="1 2" key="1">
    <citation type="submission" date="2015-01" db="EMBL/GenBank/DDBJ databases">
        <title>Vibrio sp. C94 JCM 19241 whole genome shotgun sequence.</title>
        <authorList>
            <person name="Sawabe T."/>
            <person name="Meirelles P."/>
            <person name="Feng G."/>
            <person name="Sayaka M."/>
            <person name="Hattori M."/>
            <person name="Ohkuma M."/>
        </authorList>
    </citation>
    <scope>NUCLEOTIDE SEQUENCE [LARGE SCALE GENOMIC DNA]</scope>
    <source>
        <strain evidence="2">JCM 19241</strain>
    </source>
</reference>
<dbReference type="AlphaFoldDB" id="A0A0B8Q7C5"/>
<protein>
    <submittedName>
        <fullName evidence="1">Mg/Co/Ni transporter mgtE</fullName>
    </submittedName>
</protein>
<name>A0A0B8Q7C5_9VIBR</name>
<dbReference type="STRING" id="1481914.JCM19241_2297"/>
<dbReference type="Proteomes" id="UP000031666">
    <property type="component" value="Unassembled WGS sequence"/>
</dbReference>
<sequence>MTVMNTTIAHDVNSFSREEICAATSAFLQYDEKQQLALLQKMPIEEAVGVLNQCSVAYVQKMISELELCGEDVRARHFAHQLGFIRSEAEPHKAIYQPAFWRMYNSVLAGLLVWPDGDRFGSYHCKL</sequence>
<accession>A0A0B8Q7C5</accession>
<organism evidence="1 2">
    <name type="scientific">Vibrio ishigakensis</name>
    <dbReference type="NCBI Taxonomy" id="1481914"/>
    <lineage>
        <taxon>Bacteria</taxon>
        <taxon>Pseudomonadati</taxon>
        <taxon>Pseudomonadota</taxon>
        <taxon>Gammaproteobacteria</taxon>
        <taxon>Vibrionales</taxon>
        <taxon>Vibrionaceae</taxon>
        <taxon>Vibrio</taxon>
    </lineage>
</organism>
<proteinExistence type="predicted"/>
<evidence type="ECO:0000313" key="1">
    <source>
        <dbReference type="EMBL" id="GAM72842.1"/>
    </source>
</evidence>